<evidence type="ECO:0000256" key="1">
    <source>
        <dbReference type="SAM" id="Phobius"/>
    </source>
</evidence>
<evidence type="ECO:0000313" key="3">
    <source>
        <dbReference type="Proteomes" id="UP000229897"/>
    </source>
</evidence>
<keyword evidence="1" id="KW-0812">Transmembrane</keyword>
<keyword evidence="3" id="KW-1185">Reference proteome</keyword>
<protein>
    <recommendedName>
        <fullName evidence="4">DUF2970 domain-containing protein</fullName>
    </recommendedName>
</protein>
<dbReference type="KEGG" id="mass:CR152_17380"/>
<name>A0A2D2DM97_9BURK</name>
<dbReference type="InterPro" id="IPR021344">
    <property type="entry name" value="DUF2970"/>
</dbReference>
<dbReference type="EMBL" id="CP024608">
    <property type="protein sequence ID" value="ATQ76105.1"/>
    <property type="molecule type" value="Genomic_DNA"/>
</dbReference>
<dbReference type="RefSeq" id="WP_099876436.1">
    <property type="nucleotide sequence ID" value="NZ_CP024608.1"/>
</dbReference>
<reference evidence="2" key="1">
    <citation type="submission" date="2017-10" db="EMBL/GenBank/DDBJ databases">
        <title>Massilia psychrophilum sp. nov., a novel purple-pigmented bacterium isolated from Tianshan glacier, Xinjiang Municipality, China.</title>
        <authorList>
            <person name="Wang H."/>
        </authorList>
    </citation>
    <scope>NUCLEOTIDE SEQUENCE [LARGE SCALE GENOMIC DNA]</scope>
    <source>
        <strain evidence="2">B2</strain>
    </source>
</reference>
<dbReference type="OrthoDB" id="8657357at2"/>
<keyword evidence="1" id="KW-0472">Membrane</keyword>
<keyword evidence="1" id="KW-1133">Transmembrane helix</keyword>
<gene>
    <name evidence="2" type="ORF">CR152_17380</name>
</gene>
<sequence length="70" mass="7502">MSDKNLTQGTERSFSSTLAAIAWSFVGLRRKADFDRDVTALNPVYVIMAGLIGVAVLIATLLGLVAFATR</sequence>
<dbReference type="Pfam" id="PF11174">
    <property type="entry name" value="DUF2970"/>
    <property type="match status" value="1"/>
</dbReference>
<dbReference type="Proteomes" id="UP000229897">
    <property type="component" value="Chromosome"/>
</dbReference>
<evidence type="ECO:0000313" key="2">
    <source>
        <dbReference type="EMBL" id="ATQ76105.1"/>
    </source>
</evidence>
<proteinExistence type="predicted"/>
<dbReference type="AlphaFoldDB" id="A0A2D2DM97"/>
<organism evidence="2 3">
    <name type="scientific">Massilia violaceinigra</name>
    <dbReference type="NCBI Taxonomy" id="2045208"/>
    <lineage>
        <taxon>Bacteria</taxon>
        <taxon>Pseudomonadati</taxon>
        <taxon>Pseudomonadota</taxon>
        <taxon>Betaproteobacteria</taxon>
        <taxon>Burkholderiales</taxon>
        <taxon>Oxalobacteraceae</taxon>
        <taxon>Telluria group</taxon>
        <taxon>Massilia</taxon>
    </lineage>
</organism>
<feature type="transmembrane region" description="Helical" evidence="1">
    <location>
        <begin position="44"/>
        <end position="68"/>
    </location>
</feature>
<evidence type="ECO:0008006" key="4">
    <source>
        <dbReference type="Google" id="ProtNLM"/>
    </source>
</evidence>
<accession>A0A2D2DM97</accession>